<dbReference type="STRING" id="56730.IE4872_CH00497"/>
<protein>
    <submittedName>
        <fullName evidence="1">Uncharacterized protein</fullName>
    </submittedName>
</protein>
<dbReference type="OrthoDB" id="9816036at2"/>
<proteinExistence type="predicted"/>
<evidence type="ECO:0000313" key="2">
    <source>
        <dbReference type="Proteomes" id="UP000184749"/>
    </source>
</evidence>
<evidence type="ECO:0000313" key="1">
    <source>
        <dbReference type="EMBL" id="APO66162.1"/>
    </source>
</evidence>
<sequence length="58" mass="6710">MFNLLGNGEWWETPPFTSTIDRFKEYSGVEAEAIDLARPETLRRRLFVDSIYIAATIT</sequence>
<dbReference type="RefSeq" id="WP_156886368.1">
    <property type="nucleotide sequence ID" value="NZ_CP017101.1"/>
</dbReference>
<dbReference type="AlphaFoldDB" id="A0A1L5NE40"/>
<dbReference type="Proteomes" id="UP000184749">
    <property type="component" value="Chromosome"/>
</dbReference>
<reference evidence="1 2" key="1">
    <citation type="submission" date="2016-09" db="EMBL/GenBank/DDBJ databases">
        <title>The complete genome sequences of Rhizobium gallicum, symbiovars gallicum and phaseoli, symbionts associated to common bean (Phaseolus vulgaris).</title>
        <authorList>
            <person name="Bustos P."/>
            <person name="Santamaria R.I."/>
            <person name="Perez-Carrascal O.M."/>
            <person name="Juarez S."/>
            <person name="Lozano L."/>
            <person name="Martinez-Flores I."/>
            <person name="Martinez-Romero E."/>
            <person name="Cevallos M."/>
            <person name="Romero D."/>
            <person name="Davila G."/>
            <person name="Gonzalez V."/>
        </authorList>
    </citation>
    <scope>NUCLEOTIDE SEQUENCE [LARGE SCALE GENOMIC DNA]</scope>
    <source>
        <strain evidence="1 2">IE4872</strain>
    </source>
</reference>
<accession>A0A1L5NE40</accession>
<gene>
    <name evidence="1" type="ORF">IE4872_CH00497</name>
</gene>
<dbReference type="EMBL" id="CP017101">
    <property type="protein sequence ID" value="APO66162.1"/>
    <property type="molecule type" value="Genomic_DNA"/>
</dbReference>
<organism evidence="1 2">
    <name type="scientific">Rhizobium gallicum</name>
    <dbReference type="NCBI Taxonomy" id="56730"/>
    <lineage>
        <taxon>Bacteria</taxon>
        <taxon>Pseudomonadati</taxon>
        <taxon>Pseudomonadota</taxon>
        <taxon>Alphaproteobacteria</taxon>
        <taxon>Hyphomicrobiales</taxon>
        <taxon>Rhizobiaceae</taxon>
        <taxon>Rhizobium/Agrobacterium group</taxon>
        <taxon>Rhizobium</taxon>
    </lineage>
</organism>
<name>A0A1L5NE40_9HYPH</name>